<evidence type="ECO:0000256" key="2">
    <source>
        <dbReference type="ARBA" id="ARBA00022490"/>
    </source>
</evidence>
<dbReference type="InterPro" id="IPR007630">
    <property type="entry name" value="RNA_pol_sigma70_r4"/>
</dbReference>
<dbReference type="PRINTS" id="PR00046">
    <property type="entry name" value="SIGMA70FCT"/>
</dbReference>
<keyword evidence="4" id="KW-0731">Sigma factor</keyword>
<dbReference type="Proteomes" id="UP000000323">
    <property type="component" value="Chromosome 1"/>
</dbReference>
<dbReference type="Pfam" id="PF04542">
    <property type="entry name" value="Sigma70_r2"/>
    <property type="match status" value="1"/>
</dbReference>
<dbReference type="PANTHER" id="PTHR30603">
    <property type="entry name" value="RNA POLYMERASE SIGMA FACTOR RPO"/>
    <property type="match status" value="1"/>
</dbReference>
<reference evidence="9" key="1">
    <citation type="journal article" date="2010" name="Stand. Genomic Sci.">
        <title>Complete genome sequence of 'Thermobaculum terrenum' type strain (YNP1).</title>
        <authorList>
            <person name="Kiss H."/>
            <person name="Cleland D."/>
            <person name="Lapidus A."/>
            <person name="Lucas S."/>
            <person name="Glavina Del Rio T."/>
            <person name="Nolan M."/>
            <person name="Tice H."/>
            <person name="Han C."/>
            <person name="Goodwin L."/>
            <person name="Pitluck S."/>
            <person name="Liolios K."/>
            <person name="Ivanova N."/>
            <person name="Mavromatis K."/>
            <person name="Ovchinnikova G."/>
            <person name="Pati A."/>
            <person name="Chen A."/>
            <person name="Palaniappan K."/>
            <person name="Land M."/>
            <person name="Hauser L."/>
            <person name="Chang Y."/>
            <person name="Jeffries C."/>
            <person name="Lu M."/>
            <person name="Brettin T."/>
            <person name="Detter J."/>
            <person name="Goker M."/>
            <person name="Tindall B."/>
            <person name="Beck B."/>
            <person name="McDermott T."/>
            <person name="Woyke T."/>
            <person name="Bristow J."/>
            <person name="Eisen J."/>
            <person name="Markowitz V."/>
            <person name="Hugenholtz P."/>
            <person name="Kyrpides N."/>
            <person name="Klenk H."/>
            <person name="Cheng J."/>
        </authorList>
    </citation>
    <scope>NUCLEOTIDE SEQUENCE [LARGE SCALE GENOMIC DNA]</scope>
    <source>
        <strain evidence="9">ATCC BAA-798 / YNP1</strain>
    </source>
</reference>
<keyword evidence="2" id="KW-0963">Cytoplasm</keyword>
<dbReference type="STRING" id="525904.Tter_0365"/>
<dbReference type="InterPro" id="IPR007627">
    <property type="entry name" value="RNA_pol_sigma70_r2"/>
</dbReference>
<evidence type="ECO:0000256" key="3">
    <source>
        <dbReference type="ARBA" id="ARBA00023015"/>
    </source>
</evidence>
<evidence type="ECO:0000313" key="8">
    <source>
        <dbReference type="EMBL" id="ACZ41287.1"/>
    </source>
</evidence>
<dbReference type="InterPro" id="IPR009042">
    <property type="entry name" value="RNA_pol_sigma70_r1_2"/>
</dbReference>
<organism evidence="8 9">
    <name type="scientific">Thermobaculum terrenum (strain ATCC BAA-798 / CCMEE 7001 / YNP1)</name>
    <dbReference type="NCBI Taxonomy" id="525904"/>
    <lineage>
        <taxon>Bacteria</taxon>
        <taxon>Bacillati</taxon>
        <taxon>Chloroflexota</taxon>
        <taxon>Chloroflexia</taxon>
        <taxon>Candidatus Thermobaculales</taxon>
        <taxon>Candidatus Thermobaculaceae</taxon>
        <taxon>Thermobaculum</taxon>
    </lineage>
</organism>
<dbReference type="Pfam" id="PF04539">
    <property type="entry name" value="Sigma70_r3"/>
    <property type="match status" value="1"/>
</dbReference>
<evidence type="ECO:0000256" key="5">
    <source>
        <dbReference type="ARBA" id="ARBA00023125"/>
    </source>
</evidence>
<dbReference type="InterPro" id="IPR014284">
    <property type="entry name" value="RNA_pol_sigma-70_dom"/>
</dbReference>
<dbReference type="HOGENOM" id="CLU_014793_3_3_0"/>
<dbReference type="AlphaFoldDB" id="D1CED1"/>
<dbReference type="PANTHER" id="PTHR30603:SF60">
    <property type="entry name" value="RNA POLYMERASE SIGMA FACTOR RPOD"/>
    <property type="match status" value="1"/>
</dbReference>
<dbReference type="NCBIfam" id="TIGR02937">
    <property type="entry name" value="sigma70-ECF"/>
    <property type="match status" value="1"/>
</dbReference>
<sequence>MLSEIHDVPFQDPHFSHQYEDLPEEAEYDKQEEDLSEDLDDSVRMYLREIGLVPLLTAEQEVELAKKMERGKKAQSVLDSGKYEPEQRDKLLAEVDEGERARRHLIEANLRLVVSVAKKHMNRGLSLLDLIEEGNIGLMRATDKFDYRKGFKFSTYATWWIRQAVTRAIADQARTIRLPVHITETMNHLYKASRKLSQELGREPTCEELAEYMGMNPEKVRLIMRASRHPLSLEGPVGTDGDSSLGQFIPDSTTETPVDLAIGEVLKRELSKVLNSLTEKERKVMVLRYGLEGSSPHTLEEVGHRLGVTRERVRQIEAKALEKLRKPGKLNHLRDFLD</sequence>
<dbReference type="InterPro" id="IPR013325">
    <property type="entry name" value="RNA_pol_sigma_r2"/>
</dbReference>
<evidence type="ECO:0000256" key="6">
    <source>
        <dbReference type="ARBA" id="ARBA00023163"/>
    </source>
</evidence>
<dbReference type="CDD" id="cd06171">
    <property type="entry name" value="Sigma70_r4"/>
    <property type="match status" value="1"/>
</dbReference>
<gene>
    <name evidence="8" type="ordered locus">Tter_0365</name>
</gene>
<evidence type="ECO:0000256" key="4">
    <source>
        <dbReference type="ARBA" id="ARBA00023082"/>
    </source>
</evidence>
<dbReference type="GO" id="GO:0003677">
    <property type="term" value="F:DNA binding"/>
    <property type="evidence" value="ECO:0007669"/>
    <property type="project" value="UniProtKB-KW"/>
</dbReference>
<comment type="similarity">
    <text evidence="1">Belongs to the sigma-70 factor family.</text>
</comment>
<dbReference type="eggNOG" id="COG0568">
    <property type="taxonomic scope" value="Bacteria"/>
</dbReference>
<keyword evidence="3" id="KW-0805">Transcription regulation</keyword>
<dbReference type="GO" id="GO:0006352">
    <property type="term" value="P:DNA-templated transcription initiation"/>
    <property type="evidence" value="ECO:0007669"/>
    <property type="project" value="InterPro"/>
</dbReference>
<dbReference type="PROSITE" id="PS00716">
    <property type="entry name" value="SIGMA70_2"/>
    <property type="match status" value="1"/>
</dbReference>
<dbReference type="InterPro" id="IPR050239">
    <property type="entry name" value="Sigma-70_RNA_pol_init_factors"/>
</dbReference>
<protein>
    <submittedName>
        <fullName evidence="8">RNA polymerase, sigma 70 subunit, RpoD subfamily</fullName>
    </submittedName>
</protein>
<dbReference type="EMBL" id="CP001825">
    <property type="protein sequence ID" value="ACZ41287.1"/>
    <property type="molecule type" value="Genomic_DNA"/>
</dbReference>
<dbReference type="NCBIfam" id="TIGR02393">
    <property type="entry name" value="RpoD_Cterm"/>
    <property type="match status" value="1"/>
</dbReference>
<dbReference type="SUPFAM" id="SSF88659">
    <property type="entry name" value="Sigma3 and sigma4 domains of RNA polymerase sigma factors"/>
    <property type="match status" value="2"/>
</dbReference>
<dbReference type="Gene3D" id="1.10.10.10">
    <property type="entry name" value="Winged helix-like DNA-binding domain superfamily/Winged helix DNA-binding domain"/>
    <property type="match status" value="2"/>
</dbReference>
<dbReference type="Pfam" id="PF00140">
    <property type="entry name" value="Sigma70_r1_2"/>
    <property type="match status" value="1"/>
</dbReference>
<dbReference type="SUPFAM" id="SSF88946">
    <property type="entry name" value="Sigma2 domain of RNA polymerase sigma factors"/>
    <property type="match status" value="1"/>
</dbReference>
<dbReference type="InterPro" id="IPR013324">
    <property type="entry name" value="RNA_pol_sigma_r3/r4-like"/>
</dbReference>
<dbReference type="GO" id="GO:0016987">
    <property type="term" value="F:sigma factor activity"/>
    <property type="evidence" value="ECO:0007669"/>
    <property type="project" value="UniProtKB-KW"/>
</dbReference>
<dbReference type="FunFam" id="1.10.601.10:FF:000001">
    <property type="entry name" value="RNA polymerase sigma factor SigA"/>
    <property type="match status" value="1"/>
</dbReference>
<proteinExistence type="inferred from homology"/>
<dbReference type="InterPro" id="IPR007624">
    <property type="entry name" value="RNA_pol_sigma70_r3"/>
</dbReference>
<name>D1CED1_THET1</name>
<feature type="domain" description="RNA polymerase sigma-70" evidence="7">
    <location>
        <begin position="298"/>
        <end position="324"/>
    </location>
</feature>
<keyword evidence="5" id="KW-0238">DNA-binding</keyword>
<keyword evidence="6" id="KW-0804">Transcription</keyword>
<dbReference type="Gene3D" id="1.10.601.10">
    <property type="entry name" value="RNA Polymerase Primary Sigma Factor"/>
    <property type="match status" value="2"/>
</dbReference>
<keyword evidence="9" id="KW-1185">Reference proteome</keyword>
<accession>D1CED1</accession>
<dbReference type="Pfam" id="PF04545">
    <property type="entry name" value="Sigma70_r4"/>
    <property type="match status" value="1"/>
</dbReference>
<dbReference type="KEGG" id="ttr:Tter_0365"/>
<evidence type="ECO:0000259" key="7">
    <source>
        <dbReference type="PROSITE" id="PS00716"/>
    </source>
</evidence>
<dbReference type="InterPro" id="IPR000943">
    <property type="entry name" value="RNA_pol_sigma70"/>
</dbReference>
<evidence type="ECO:0000313" key="9">
    <source>
        <dbReference type="Proteomes" id="UP000000323"/>
    </source>
</evidence>
<evidence type="ECO:0000256" key="1">
    <source>
        <dbReference type="ARBA" id="ARBA00007788"/>
    </source>
</evidence>
<dbReference type="InterPro" id="IPR012760">
    <property type="entry name" value="RNA_pol_sigma_RpoD_C"/>
</dbReference>
<dbReference type="RefSeq" id="WP_012874322.1">
    <property type="nucleotide sequence ID" value="NC_013525.1"/>
</dbReference>
<dbReference type="InterPro" id="IPR036388">
    <property type="entry name" value="WH-like_DNA-bd_sf"/>
</dbReference>